<keyword evidence="1 2" id="KW-0727">SH2 domain</keyword>
<name>A0A673IBA9_9TELE</name>
<evidence type="ECO:0000259" key="5">
    <source>
        <dbReference type="PROSITE" id="PS50001"/>
    </source>
</evidence>
<feature type="coiled-coil region" evidence="3">
    <location>
        <begin position="73"/>
        <end position="132"/>
    </location>
</feature>
<accession>A0A673IBA9</accession>
<dbReference type="PANTHER" id="PTHR14388:SF5">
    <property type="entry name" value="SH2 DOMAIN-CONTAINING PROTEIN 4A"/>
    <property type="match status" value="1"/>
</dbReference>
<evidence type="ECO:0000256" key="1">
    <source>
        <dbReference type="ARBA" id="ARBA00022999"/>
    </source>
</evidence>
<evidence type="ECO:0000256" key="3">
    <source>
        <dbReference type="SAM" id="Coils"/>
    </source>
</evidence>
<dbReference type="PANTHER" id="PTHR14388">
    <property type="entry name" value="T CELL-SPECIFIC ADAPTER PROTEIN TSAD"/>
    <property type="match status" value="1"/>
</dbReference>
<dbReference type="PROSITE" id="PS50001">
    <property type="entry name" value="SH2"/>
    <property type="match status" value="1"/>
</dbReference>
<dbReference type="Gene3D" id="3.30.505.10">
    <property type="entry name" value="SH2 domain"/>
    <property type="match status" value="1"/>
</dbReference>
<dbReference type="PRINTS" id="PR00401">
    <property type="entry name" value="SH2DOMAIN"/>
</dbReference>
<feature type="domain" description="SH2" evidence="5">
    <location>
        <begin position="312"/>
        <end position="406"/>
    </location>
</feature>
<organism evidence="6 7">
    <name type="scientific">Sinocyclocheilus rhinocerous</name>
    <dbReference type="NCBI Taxonomy" id="307959"/>
    <lineage>
        <taxon>Eukaryota</taxon>
        <taxon>Metazoa</taxon>
        <taxon>Chordata</taxon>
        <taxon>Craniata</taxon>
        <taxon>Vertebrata</taxon>
        <taxon>Euteleostomi</taxon>
        <taxon>Actinopterygii</taxon>
        <taxon>Neopterygii</taxon>
        <taxon>Teleostei</taxon>
        <taxon>Ostariophysi</taxon>
        <taxon>Cypriniformes</taxon>
        <taxon>Cyprinidae</taxon>
        <taxon>Cyprininae</taxon>
        <taxon>Sinocyclocheilus</taxon>
    </lineage>
</organism>
<feature type="region of interest" description="Disordered" evidence="4">
    <location>
        <begin position="247"/>
        <end position="280"/>
    </location>
</feature>
<dbReference type="Pfam" id="PF00017">
    <property type="entry name" value="SH2"/>
    <property type="match status" value="1"/>
</dbReference>
<proteinExistence type="predicted"/>
<dbReference type="Proteomes" id="UP000472270">
    <property type="component" value="Unassembled WGS sequence"/>
</dbReference>
<dbReference type="InterPro" id="IPR036860">
    <property type="entry name" value="SH2_dom_sf"/>
</dbReference>
<evidence type="ECO:0000313" key="7">
    <source>
        <dbReference type="Proteomes" id="UP000472270"/>
    </source>
</evidence>
<dbReference type="SUPFAM" id="SSF55550">
    <property type="entry name" value="SH2 domain"/>
    <property type="match status" value="1"/>
</dbReference>
<evidence type="ECO:0000256" key="2">
    <source>
        <dbReference type="PROSITE-ProRule" id="PRU00191"/>
    </source>
</evidence>
<protein>
    <submittedName>
        <fullName evidence="6">SH2 domain containing 4A</fullName>
    </submittedName>
</protein>
<feature type="coiled-coil region" evidence="3">
    <location>
        <begin position="158"/>
        <end position="191"/>
    </location>
</feature>
<reference evidence="6" key="2">
    <citation type="submission" date="2025-09" db="UniProtKB">
        <authorList>
            <consortium name="Ensembl"/>
        </authorList>
    </citation>
    <scope>IDENTIFICATION</scope>
</reference>
<dbReference type="InterPro" id="IPR000980">
    <property type="entry name" value="SH2"/>
</dbReference>
<dbReference type="AlphaFoldDB" id="A0A673IBA9"/>
<reference evidence="6" key="1">
    <citation type="submission" date="2025-08" db="UniProtKB">
        <authorList>
            <consortium name="Ensembl"/>
        </authorList>
    </citation>
    <scope>IDENTIFICATION</scope>
</reference>
<keyword evidence="7" id="KW-1185">Reference proteome</keyword>
<dbReference type="GO" id="GO:0005737">
    <property type="term" value="C:cytoplasm"/>
    <property type="evidence" value="ECO:0007669"/>
    <property type="project" value="TreeGrafter"/>
</dbReference>
<dbReference type="Ensembl" id="ENSSRHT00000036014.1">
    <property type="protein sequence ID" value="ENSSRHP00000034991.1"/>
    <property type="gene ID" value="ENSSRHG00000017968.1"/>
</dbReference>
<evidence type="ECO:0000313" key="6">
    <source>
        <dbReference type="Ensembl" id="ENSSRHP00000034991.1"/>
    </source>
</evidence>
<sequence length="436" mass="51149">MLNSRHSVSYSVNSQSAWADSFYSVPQNHCHHCECCAVSGKTVSWIKGLDDDVWVWVMGEHPDDKPYDQISDEIMAERAALQAQREAEKLRAKKEAELEKRFSGLYLEPEQVVLSEQEVQQKEQRRAEEELKVLLPHKHKPFCFKQMKKQMFWVCPDLEAFLCQKLELEERRKAEEELRRLEQERKQQIYISLKEVNNRCDFAYVVPVQKSKAADTRRRSLAKQTIEDHRRRSVKALERGRVEAMTKAFGSTDLTTPPKPKPRNSSSAISRKGGMRRSLSASSRDHIIRWFKEEQLPLRAGFQRDQSRIASWFHGIISREQAEVLLKEGEPGDFLVRVSERIFGYVLSYRSSEGIKHLLIDASENCYMLLGDQIRFSSLTELLEYHQVNVLYVTHWSWANRLHWASRIQNHFWILFLQVCTSRKNNNNTMFIYIVI</sequence>
<evidence type="ECO:0000256" key="4">
    <source>
        <dbReference type="SAM" id="MobiDB-lite"/>
    </source>
</evidence>
<dbReference type="SMART" id="SM00252">
    <property type="entry name" value="SH2"/>
    <property type="match status" value="1"/>
</dbReference>
<keyword evidence="3" id="KW-0175">Coiled coil</keyword>